<dbReference type="InterPro" id="IPR013162">
    <property type="entry name" value="CD80_C2-set"/>
</dbReference>
<dbReference type="PANTHER" id="PTHR45889">
    <property type="entry name" value="IG-LIKE DOMAIN-CONTAINING PROTEIN"/>
    <property type="match status" value="1"/>
</dbReference>
<dbReference type="SMART" id="SM00408">
    <property type="entry name" value="IGc2"/>
    <property type="match status" value="2"/>
</dbReference>
<evidence type="ECO:0000256" key="3">
    <source>
        <dbReference type="ARBA" id="ARBA00022989"/>
    </source>
</evidence>
<feature type="domain" description="Ig-like" evidence="8">
    <location>
        <begin position="304"/>
        <end position="392"/>
    </location>
</feature>
<feature type="region of interest" description="Disordered" evidence="6">
    <location>
        <begin position="491"/>
        <end position="514"/>
    </location>
</feature>
<reference evidence="9" key="1">
    <citation type="submission" date="2022-07" db="EMBL/GenBank/DDBJ databases">
        <title>Chromosome-level genome of Muraenolepis orangiensis.</title>
        <authorList>
            <person name="Kim J."/>
        </authorList>
    </citation>
    <scope>NUCLEOTIDE SEQUENCE</scope>
    <source>
        <strain evidence="9">KU_S4_2022</strain>
        <tissue evidence="9">Muscle</tissue>
    </source>
</reference>
<feature type="domain" description="Ig-like" evidence="8">
    <location>
        <begin position="184"/>
        <end position="297"/>
    </location>
</feature>
<dbReference type="Pfam" id="PF07686">
    <property type="entry name" value="V-set"/>
    <property type="match status" value="1"/>
</dbReference>
<protein>
    <recommendedName>
        <fullName evidence="8">Ig-like domain-containing protein</fullName>
    </recommendedName>
</protein>
<dbReference type="GO" id="GO:0016020">
    <property type="term" value="C:membrane"/>
    <property type="evidence" value="ECO:0007669"/>
    <property type="project" value="UniProtKB-SubCell"/>
</dbReference>
<accession>A0A9Q0IA08</accession>
<dbReference type="GO" id="GO:0061041">
    <property type="term" value="P:regulation of wound healing"/>
    <property type="evidence" value="ECO:0007669"/>
    <property type="project" value="TreeGrafter"/>
</dbReference>
<evidence type="ECO:0000256" key="4">
    <source>
        <dbReference type="ARBA" id="ARBA00023136"/>
    </source>
</evidence>
<dbReference type="GO" id="GO:0043184">
    <property type="term" value="F:vascular endothelial growth factor receptor 2 binding"/>
    <property type="evidence" value="ECO:0007669"/>
    <property type="project" value="TreeGrafter"/>
</dbReference>
<dbReference type="AlphaFoldDB" id="A0A9Q0IA08"/>
<dbReference type="InterPro" id="IPR003598">
    <property type="entry name" value="Ig_sub2"/>
</dbReference>
<feature type="compositionally biased region" description="Basic and acidic residues" evidence="6">
    <location>
        <begin position="491"/>
        <end position="504"/>
    </location>
</feature>
<dbReference type="PROSITE" id="PS50835">
    <property type="entry name" value="IG_LIKE"/>
    <property type="match status" value="2"/>
</dbReference>
<dbReference type="OrthoDB" id="6431884at2759"/>
<evidence type="ECO:0000256" key="2">
    <source>
        <dbReference type="ARBA" id="ARBA00022692"/>
    </source>
</evidence>
<dbReference type="GO" id="GO:0044291">
    <property type="term" value="C:cell-cell contact zone"/>
    <property type="evidence" value="ECO:0007669"/>
    <property type="project" value="TreeGrafter"/>
</dbReference>
<organism evidence="9 10">
    <name type="scientific">Muraenolepis orangiensis</name>
    <name type="common">Patagonian moray cod</name>
    <dbReference type="NCBI Taxonomy" id="630683"/>
    <lineage>
        <taxon>Eukaryota</taxon>
        <taxon>Metazoa</taxon>
        <taxon>Chordata</taxon>
        <taxon>Craniata</taxon>
        <taxon>Vertebrata</taxon>
        <taxon>Euteleostomi</taxon>
        <taxon>Actinopterygii</taxon>
        <taxon>Neopterygii</taxon>
        <taxon>Teleostei</taxon>
        <taxon>Neoteleostei</taxon>
        <taxon>Acanthomorphata</taxon>
        <taxon>Zeiogadaria</taxon>
        <taxon>Gadariae</taxon>
        <taxon>Gadiformes</taxon>
        <taxon>Muraenolepidoidei</taxon>
        <taxon>Muraenolepididae</taxon>
        <taxon>Muraenolepis</taxon>
    </lineage>
</organism>
<dbReference type="InterPro" id="IPR013106">
    <property type="entry name" value="Ig_V-set"/>
</dbReference>
<feature type="transmembrane region" description="Helical" evidence="7">
    <location>
        <begin position="425"/>
        <end position="448"/>
    </location>
</feature>
<proteinExistence type="predicted"/>
<keyword evidence="3 7" id="KW-1133">Transmembrane helix</keyword>
<dbReference type="GO" id="GO:0035020">
    <property type="term" value="P:regulation of Rac protein signal transduction"/>
    <property type="evidence" value="ECO:0007669"/>
    <property type="project" value="TreeGrafter"/>
</dbReference>
<dbReference type="InterPro" id="IPR007110">
    <property type="entry name" value="Ig-like_dom"/>
</dbReference>
<comment type="subcellular location">
    <subcellularLocation>
        <location evidence="1">Membrane</location>
        <topology evidence="1">Single-pass membrane protein</topology>
    </subcellularLocation>
</comment>
<evidence type="ECO:0000256" key="6">
    <source>
        <dbReference type="SAM" id="MobiDB-lite"/>
    </source>
</evidence>
<dbReference type="GO" id="GO:0007156">
    <property type="term" value="P:homophilic cell adhesion via plasma membrane adhesion molecules"/>
    <property type="evidence" value="ECO:0007669"/>
    <property type="project" value="TreeGrafter"/>
</dbReference>
<evidence type="ECO:0000259" key="8">
    <source>
        <dbReference type="PROSITE" id="PS50835"/>
    </source>
</evidence>
<keyword evidence="5" id="KW-1015">Disulfide bond</keyword>
<name>A0A9Q0IA08_9TELE</name>
<gene>
    <name evidence="9" type="ORF">NHX12_009106</name>
</gene>
<dbReference type="Pfam" id="PF08205">
    <property type="entry name" value="C2-set_2"/>
    <property type="match status" value="2"/>
</dbReference>
<dbReference type="SUPFAM" id="SSF48726">
    <property type="entry name" value="Immunoglobulin"/>
    <property type="match status" value="3"/>
</dbReference>
<dbReference type="Proteomes" id="UP001148018">
    <property type="component" value="Unassembled WGS sequence"/>
</dbReference>
<evidence type="ECO:0000256" key="7">
    <source>
        <dbReference type="SAM" id="Phobius"/>
    </source>
</evidence>
<dbReference type="Gene3D" id="2.60.40.10">
    <property type="entry name" value="Immunoglobulins"/>
    <property type="match status" value="4"/>
</dbReference>
<evidence type="ECO:0000313" key="9">
    <source>
        <dbReference type="EMBL" id="KAJ3591159.1"/>
    </source>
</evidence>
<sequence length="514" mass="56175">MRVMETGEGAKEKKIPCLYTTDDGIGGLKMEWFYLVPTGQKLRIYYQDTTMRNVELGTPFTDRVKVDSEDSKGTGQVNLTIMEAKLGDEMDFFCQVTSLTDGIDEGRTQLRVFETPDVPTIEEVSVDTQMTKESNGLFSVKSELNLKVVKEDKDSVFYCEVNYPITGGFGMQESRRINISVNYPTDMVTLWVQSPKGDIKEGDTVSLQCRGNGNPQPIFTFKYKECWGTPHCLSTLNASCNALSSLDTHTVWTKNGSEVAKGNTLSLRDVGYDMAGAYVCMVTVPQLVGLTTSGELQLIVKGVPEIMDPENTSLEEMMNSMVVLTCSARGVPAPAITWKSTEMQNVSVSSNYTEDGVVSAATVEVTSDMNVSCIASNLHGKEEVLFSIKAITPTSIPSSNTTNSTVTPTSIPSSNTTNSTESKGVIIAVLIICLLLLAVLGSVLYFLYKKGKLCGRSGKQDLTKEKTSRDNIVVEMKSDNTEEAVLLAVNGDKKHPGEQVGERRHTARPHPGPY</sequence>
<keyword evidence="4 7" id="KW-0472">Membrane</keyword>
<dbReference type="SMART" id="SM00409">
    <property type="entry name" value="IG"/>
    <property type="match status" value="2"/>
</dbReference>
<keyword evidence="2 7" id="KW-0812">Transmembrane</keyword>
<evidence type="ECO:0000256" key="1">
    <source>
        <dbReference type="ARBA" id="ARBA00004167"/>
    </source>
</evidence>
<dbReference type="PANTHER" id="PTHR45889:SF3">
    <property type="entry name" value="CELL ADHESION MOLECULE 4"/>
    <property type="match status" value="1"/>
</dbReference>
<keyword evidence="10" id="KW-1185">Reference proteome</keyword>
<dbReference type="InterPro" id="IPR036179">
    <property type="entry name" value="Ig-like_dom_sf"/>
</dbReference>
<comment type="caution">
    <text evidence="9">The sequence shown here is derived from an EMBL/GenBank/DDBJ whole genome shotgun (WGS) entry which is preliminary data.</text>
</comment>
<feature type="region of interest" description="Disordered" evidence="6">
    <location>
        <begin position="397"/>
        <end position="419"/>
    </location>
</feature>
<evidence type="ECO:0000313" key="10">
    <source>
        <dbReference type="Proteomes" id="UP001148018"/>
    </source>
</evidence>
<evidence type="ECO:0000256" key="5">
    <source>
        <dbReference type="ARBA" id="ARBA00023157"/>
    </source>
</evidence>
<dbReference type="InterPro" id="IPR003599">
    <property type="entry name" value="Ig_sub"/>
</dbReference>
<dbReference type="EMBL" id="JANIIK010000114">
    <property type="protein sequence ID" value="KAJ3591159.1"/>
    <property type="molecule type" value="Genomic_DNA"/>
</dbReference>
<dbReference type="InterPro" id="IPR013783">
    <property type="entry name" value="Ig-like_fold"/>
</dbReference>